<name>A0AAW2YQJ2_9EUKA</name>
<dbReference type="SMART" id="SM00360">
    <property type="entry name" value="RRM"/>
    <property type="match status" value="2"/>
</dbReference>
<feature type="domain" description="RRM" evidence="4">
    <location>
        <begin position="82"/>
        <end position="154"/>
    </location>
</feature>
<comment type="caution">
    <text evidence="5">The sequence shown here is derived from an EMBL/GenBank/DDBJ whole genome shotgun (WGS) entry which is preliminary data.</text>
</comment>
<feature type="region of interest" description="Disordered" evidence="3">
    <location>
        <begin position="1"/>
        <end position="82"/>
    </location>
</feature>
<dbReference type="Proteomes" id="UP001431209">
    <property type="component" value="Unassembled WGS sequence"/>
</dbReference>
<sequence>MEGEASPQRTPRETSPKPQDTKESSRPSNREPSRSPVRRRSRSISRSRSRSPRSPRRRSRSRSLSNPRSRSRSPRKRPSKSHVLFVKSIPKTVPEKDVDQLFSRTEGFVEVRKVRHLFFVEYKNEELASKARDKYQGYKFRSNDRPIDIDFDADTRGAERRRRRSRSPRRRSSRKSPSYDYYRSPYPLPHYHRHDQKPTLYVSDLPENVTERELNIMFRLTPGSYGFKGLRVIRSTGKTICFADFHDVQDAVVAMNQLQGFRIDPRDHGIRIEFDKASSRN</sequence>
<proteinExistence type="predicted"/>
<dbReference type="InterPro" id="IPR012677">
    <property type="entry name" value="Nucleotide-bd_a/b_plait_sf"/>
</dbReference>
<reference evidence="5 6" key="1">
    <citation type="submission" date="2024-03" db="EMBL/GenBank/DDBJ databases">
        <title>The Acrasis kona genome and developmental transcriptomes reveal deep origins of eukaryotic multicellular pathways.</title>
        <authorList>
            <person name="Sheikh S."/>
            <person name="Fu C.-J."/>
            <person name="Brown M.W."/>
            <person name="Baldauf S.L."/>
        </authorList>
    </citation>
    <scope>NUCLEOTIDE SEQUENCE [LARGE SCALE GENOMIC DNA]</scope>
    <source>
        <strain evidence="5 6">ATCC MYA-3509</strain>
    </source>
</reference>
<evidence type="ECO:0000313" key="6">
    <source>
        <dbReference type="Proteomes" id="UP001431209"/>
    </source>
</evidence>
<evidence type="ECO:0000256" key="2">
    <source>
        <dbReference type="PROSITE-ProRule" id="PRU00176"/>
    </source>
</evidence>
<dbReference type="PROSITE" id="PS50102">
    <property type="entry name" value="RRM"/>
    <property type="match status" value="2"/>
</dbReference>
<dbReference type="InterPro" id="IPR000504">
    <property type="entry name" value="RRM_dom"/>
</dbReference>
<feature type="compositionally biased region" description="Basic and acidic residues" evidence="3">
    <location>
        <begin position="10"/>
        <end position="33"/>
    </location>
</feature>
<organism evidence="5 6">
    <name type="scientific">Acrasis kona</name>
    <dbReference type="NCBI Taxonomy" id="1008807"/>
    <lineage>
        <taxon>Eukaryota</taxon>
        <taxon>Discoba</taxon>
        <taxon>Heterolobosea</taxon>
        <taxon>Tetramitia</taxon>
        <taxon>Eutetramitia</taxon>
        <taxon>Acrasidae</taxon>
        <taxon>Acrasis</taxon>
    </lineage>
</organism>
<accession>A0AAW2YQJ2</accession>
<dbReference type="InterPro" id="IPR035979">
    <property type="entry name" value="RBD_domain_sf"/>
</dbReference>
<dbReference type="Gene3D" id="3.30.70.330">
    <property type="match status" value="2"/>
</dbReference>
<feature type="compositionally biased region" description="Basic residues" evidence="3">
    <location>
        <begin position="159"/>
        <end position="174"/>
    </location>
</feature>
<gene>
    <name evidence="5" type="ORF">AKO1_010985</name>
</gene>
<feature type="compositionally biased region" description="Basic residues" evidence="3">
    <location>
        <begin position="36"/>
        <end position="61"/>
    </location>
</feature>
<evidence type="ECO:0000256" key="1">
    <source>
        <dbReference type="ARBA" id="ARBA00022884"/>
    </source>
</evidence>
<feature type="compositionally biased region" description="Basic residues" evidence="3">
    <location>
        <begin position="69"/>
        <end position="80"/>
    </location>
</feature>
<dbReference type="Pfam" id="PF00076">
    <property type="entry name" value="RRM_1"/>
    <property type="match status" value="2"/>
</dbReference>
<keyword evidence="6" id="KW-1185">Reference proteome</keyword>
<feature type="domain" description="RRM" evidence="4">
    <location>
        <begin position="198"/>
        <end position="277"/>
    </location>
</feature>
<feature type="compositionally biased region" description="Basic and acidic residues" evidence="3">
    <location>
        <begin position="149"/>
        <end position="158"/>
    </location>
</feature>
<evidence type="ECO:0000259" key="4">
    <source>
        <dbReference type="PROSITE" id="PS50102"/>
    </source>
</evidence>
<evidence type="ECO:0000256" key="3">
    <source>
        <dbReference type="SAM" id="MobiDB-lite"/>
    </source>
</evidence>
<protein>
    <submittedName>
        <fullName evidence="5">U1 small nuclear ribonucleoprotein A</fullName>
    </submittedName>
</protein>
<keyword evidence="5" id="KW-0687">Ribonucleoprotein</keyword>
<dbReference type="GO" id="GO:0003723">
    <property type="term" value="F:RNA binding"/>
    <property type="evidence" value="ECO:0007669"/>
    <property type="project" value="UniProtKB-UniRule"/>
</dbReference>
<feature type="region of interest" description="Disordered" evidence="3">
    <location>
        <begin position="149"/>
        <end position="182"/>
    </location>
</feature>
<keyword evidence="1 2" id="KW-0694">RNA-binding</keyword>
<dbReference type="AlphaFoldDB" id="A0AAW2YQJ2"/>
<dbReference type="SUPFAM" id="SSF54928">
    <property type="entry name" value="RNA-binding domain, RBD"/>
    <property type="match status" value="1"/>
</dbReference>
<dbReference type="EMBL" id="JAOPGA020000585">
    <property type="protein sequence ID" value="KAL0479643.1"/>
    <property type="molecule type" value="Genomic_DNA"/>
</dbReference>
<dbReference type="GO" id="GO:1990904">
    <property type="term" value="C:ribonucleoprotein complex"/>
    <property type="evidence" value="ECO:0007669"/>
    <property type="project" value="UniProtKB-KW"/>
</dbReference>
<evidence type="ECO:0000313" key="5">
    <source>
        <dbReference type="EMBL" id="KAL0479643.1"/>
    </source>
</evidence>
<dbReference type="PANTHER" id="PTHR10501">
    <property type="entry name" value="U1 SMALL NUCLEAR RIBONUCLEOPROTEIN A/U2 SMALL NUCLEAR RIBONUCLEOPROTEIN B"/>
    <property type="match status" value="1"/>
</dbReference>